<proteinExistence type="inferred from homology"/>
<dbReference type="SUPFAM" id="SSF102114">
    <property type="entry name" value="Radical SAM enzymes"/>
    <property type="match status" value="1"/>
</dbReference>
<keyword evidence="2" id="KW-0456">Lyase</keyword>
<evidence type="ECO:0000256" key="2">
    <source>
        <dbReference type="ARBA" id="ARBA00023239"/>
    </source>
</evidence>
<dbReference type="InterPro" id="IPR024924">
    <property type="entry name" value="7-CO-7-deazaguanine_synth-like"/>
</dbReference>
<evidence type="ECO:0000256" key="1">
    <source>
        <dbReference type="ARBA" id="ARBA00022485"/>
    </source>
</evidence>
<keyword evidence="1" id="KW-0411">Iron-sulfur</keyword>
<sequence length="251" mass="29005">MFYITEEFFSIQGEGKYAGVPSYFLRTGGCNLTCSGFGAKYSVNGEDKYGCDTFFAVDKSFSKDWIRVDSSAPTISRLDIEFKKIGYIPNVVITGGEPLLYFNDNSFYEIFSYLIDIGSQVTFETNATVYIDFEKYPKYKEAIFALSIKLSNSGEPKYKRVQQKSIDKIIYNSKESFFKFTIDKELVESSALEEIKEIIQNHSIDIYIMPVGESRDNIWKNDKSVFEFCMQHNFYYSDRLHIRVFDTTQGV</sequence>
<dbReference type="GO" id="GO:0051539">
    <property type="term" value="F:4 iron, 4 sulfur cluster binding"/>
    <property type="evidence" value="ECO:0007669"/>
    <property type="project" value="UniProtKB-KW"/>
</dbReference>
<dbReference type="InterPro" id="IPR013785">
    <property type="entry name" value="Aldolase_TIM"/>
</dbReference>
<gene>
    <name evidence="3" type="ORF">MNB_SV-9-891</name>
</gene>
<dbReference type="AlphaFoldDB" id="A0A1W1BIZ2"/>
<name>A0A1W1BIZ2_9ZZZZ</name>
<accession>A0A1W1BIZ2</accession>
<dbReference type="PANTHER" id="PTHR42836">
    <property type="entry name" value="7-CARBOXY-7-DEAZAGUANINE SYNTHASE"/>
    <property type="match status" value="1"/>
</dbReference>
<organism evidence="3">
    <name type="scientific">hydrothermal vent metagenome</name>
    <dbReference type="NCBI Taxonomy" id="652676"/>
    <lineage>
        <taxon>unclassified sequences</taxon>
        <taxon>metagenomes</taxon>
        <taxon>ecological metagenomes</taxon>
    </lineage>
</organism>
<keyword evidence="1" id="KW-0479">Metal-binding</keyword>
<dbReference type="PANTHER" id="PTHR42836:SF1">
    <property type="entry name" value="7-CARBOXY-7-DEAZAGUANINE SYNTHASE"/>
    <property type="match status" value="1"/>
</dbReference>
<evidence type="ECO:0000313" key="3">
    <source>
        <dbReference type="EMBL" id="SFV53476.1"/>
    </source>
</evidence>
<dbReference type="InterPro" id="IPR058240">
    <property type="entry name" value="rSAM_sf"/>
</dbReference>
<dbReference type="Gene3D" id="3.20.20.70">
    <property type="entry name" value="Aldolase class I"/>
    <property type="match status" value="1"/>
</dbReference>
<dbReference type="HAMAP" id="MF_00917">
    <property type="entry name" value="QueE"/>
    <property type="match status" value="1"/>
</dbReference>
<keyword evidence="1" id="KW-0004">4Fe-4S</keyword>
<dbReference type="GO" id="GO:0016829">
    <property type="term" value="F:lyase activity"/>
    <property type="evidence" value="ECO:0007669"/>
    <property type="project" value="UniProtKB-KW"/>
</dbReference>
<reference evidence="3" key="1">
    <citation type="submission" date="2016-10" db="EMBL/GenBank/DDBJ databases">
        <authorList>
            <person name="de Groot N.N."/>
        </authorList>
    </citation>
    <scope>NUCLEOTIDE SEQUENCE</scope>
</reference>
<keyword evidence="1" id="KW-0408">Iron</keyword>
<protein>
    <submittedName>
        <fullName evidence="3">Queuosine Biosynthesis QueE Radical SAM</fullName>
    </submittedName>
</protein>
<dbReference type="EMBL" id="FPHG01000018">
    <property type="protein sequence ID" value="SFV53476.1"/>
    <property type="molecule type" value="Genomic_DNA"/>
</dbReference>